<proteinExistence type="predicted"/>
<comment type="caution">
    <text evidence="3">The sequence shown here is derived from an EMBL/GenBank/DDBJ whole genome shotgun (WGS) entry which is preliminary data.</text>
</comment>
<dbReference type="EMBL" id="CAWUHB010000009">
    <property type="protein sequence ID" value="CAK7214777.1"/>
    <property type="molecule type" value="Genomic_DNA"/>
</dbReference>
<evidence type="ECO:0000256" key="1">
    <source>
        <dbReference type="SAM" id="MobiDB-lite"/>
    </source>
</evidence>
<name>A0ABP0B5H7_9PEZI</name>
<accession>A0ABP0B5H7</accession>
<feature type="chain" id="PRO_5046022715" evidence="2">
    <location>
        <begin position="29"/>
        <end position="179"/>
    </location>
</feature>
<feature type="compositionally biased region" description="Low complexity" evidence="1">
    <location>
        <begin position="142"/>
        <end position="164"/>
    </location>
</feature>
<dbReference type="Proteomes" id="UP001642405">
    <property type="component" value="Unassembled WGS sequence"/>
</dbReference>
<feature type="signal peptide" evidence="2">
    <location>
        <begin position="1"/>
        <end position="28"/>
    </location>
</feature>
<feature type="region of interest" description="Disordered" evidence="1">
    <location>
        <begin position="142"/>
        <end position="179"/>
    </location>
</feature>
<evidence type="ECO:0000256" key="2">
    <source>
        <dbReference type="SAM" id="SignalP"/>
    </source>
</evidence>
<protein>
    <submittedName>
        <fullName evidence="3">Uncharacterized protein</fullName>
    </submittedName>
</protein>
<organism evidence="3 4">
    <name type="scientific">Sporothrix curviconia</name>
    <dbReference type="NCBI Taxonomy" id="1260050"/>
    <lineage>
        <taxon>Eukaryota</taxon>
        <taxon>Fungi</taxon>
        <taxon>Dikarya</taxon>
        <taxon>Ascomycota</taxon>
        <taxon>Pezizomycotina</taxon>
        <taxon>Sordariomycetes</taxon>
        <taxon>Sordariomycetidae</taxon>
        <taxon>Ophiostomatales</taxon>
        <taxon>Ophiostomataceae</taxon>
        <taxon>Sporothrix</taxon>
    </lineage>
</organism>
<keyword evidence="2" id="KW-0732">Signal</keyword>
<evidence type="ECO:0000313" key="3">
    <source>
        <dbReference type="EMBL" id="CAK7214777.1"/>
    </source>
</evidence>
<reference evidence="3 4" key="1">
    <citation type="submission" date="2024-01" db="EMBL/GenBank/DDBJ databases">
        <authorList>
            <person name="Allen C."/>
            <person name="Tagirdzhanova G."/>
        </authorList>
    </citation>
    <scope>NUCLEOTIDE SEQUENCE [LARGE SCALE GENOMIC DNA]</scope>
</reference>
<sequence>MASSLCLLSIQPPLLFLLVLRLVSFVSANALTTPRPASMCSSVRYCPDPVFSIDRQEQSKLPTTFHTTVCTYYTVCNMSESASPTATEACSDSTTSSDDVTTTSPFWELSSSFSWSLSSSASSPDCSSSDWPMLPTLSPSWLPLSSSSSSSSSLPSDSYSFGSPAPVYSHSVPRPPCAE</sequence>
<evidence type="ECO:0000313" key="4">
    <source>
        <dbReference type="Proteomes" id="UP001642405"/>
    </source>
</evidence>
<gene>
    <name evidence="3" type="ORF">SCUCBS95973_002249</name>
</gene>
<keyword evidence="4" id="KW-1185">Reference proteome</keyword>